<proteinExistence type="predicted"/>
<name>W2MZ61_PHYNI</name>
<evidence type="ECO:0000313" key="2">
    <source>
        <dbReference type="EMBL" id="ETL35157.1"/>
    </source>
</evidence>
<reference evidence="1" key="1">
    <citation type="submission" date="2013-11" db="EMBL/GenBank/DDBJ databases">
        <title>The Genome Sequence of Phytophthora parasitica CJ02B3.</title>
        <authorList>
            <consortium name="The Broad Institute Genomics Platform"/>
            <person name="Russ C."/>
            <person name="Tyler B."/>
            <person name="Panabieres F."/>
            <person name="Shan W."/>
            <person name="Tripathy S."/>
            <person name="Grunwald N."/>
            <person name="Machado M."/>
            <person name="Johnson C.S."/>
            <person name="Arredondo F."/>
            <person name="Hong C."/>
            <person name="Coffey M."/>
            <person name="Young S.K."/>
            <person name="Zeng Q."/>
            <person name="Gargeya S."/>
            <person name="Fitzgerald M."/>
            <person name="Abouelleil A."/>
            <person name="Alvarado L."/>
            <person name="Chapman S.B."/>
            <person name="Gainer-Dewar J."/>
            <person name="Goldberg J."/>
            <person name="Griggs A."/>
            <person name="Gujja S."/>
            <person name="Hansen M."/>
            <person name="Howarth C."/>
            <person name="Imamovic A."/>
            <person name="Ireland A."/>
            <person name="Larimer J."/>
            <person name="McCowan C."/>
            <person name="Murphy C."/>
            <person name="Pearson M."/>
            <person name="Poon T.W."/>
            <person name="Priest M."/>
            <person name="Roberts A."/>
            <person name="Saif S."/>
            <person name="Shea T."/>
            <person name="Sykes S."/>
            <person name="Wortman J."/>
            <person name="Nusbaum C."/>
            <person name="Birren B."/>
        </authorList>
    </citation>
    <scope>NUCLEOTIDE SEQUENCE [LARGE SCALE GENOMIC DNA]</scope>
    <source>
        <strain evidence="1">CJ02B3</strain>
    </source>
</reference>
<dbReference type="Proteomes" id="UP000053864">
    <property type="component" value="Unassembled WGS sequence"/>
</dbReference>
<dbReference type="Proteomes" id="UP000054532">
    <property type="component" value="Unassembled WGS sequence"/>
</dbReference>
<protein>
    <submittedName>
        <fullName evidence="3">Uncharacterized protein</fullName>
    </submittedName>
</protein>
<reference evidence="3" key="3">
    <citation type="submission" date="2013-11" db="EMBL/GenBank/DDBJ databases">
        <title>The Genome Sequence of Phytophthora parasitica IAC_01/95.</title>
        <authorList>
            <consortium name="The Broad Institute Genomics Platform"/>
            <person name="Russ C."/>
            <person name="Tyler B."/>
            <person name="Panabieres F."/>
            <person name="Shan W."/>
            <person name="Tripathy S."/>
            <person name="Grunwald N."/>
            <person name="Machado M."/>
            <person name="Johnson C.S."/>
            <person name="Arredondo F."/>
            <person name="Hong C."/>
            <person name="Coffey M."/>
            <person name="Young S.K."/>
            <person name="Zeng Q."/>
            <person name="Gargeya S."/>
            <person name="Fitzgerald M."/>
            <person name="Abouelleil A."/>
            <person name="Alvarado L."/>
            <person name="Chapman S.B."/>
            <person name="Gainer-Dewar J."/>
            <person name="Goldberg J."/>
            <person name="Griggs A."/>
            <person name="Gujja S."/>
            <person name="Hansen M."/>
            <person name="Howarth C."/>
            <person name="Imamovic A."/>
            <person name="Ireland A."/>
            <person name="Larimer J."/>
            <person name="McCowan C."/>
            <person name="Murphy C."/>
            <person name="Pearson M."/>
            <person name="Poon T.W."/>
            <person name="Priest M."/>
            <person name="Roberts A."/>
            <person name="Saif S."/>
            <person name="Shea T."/>
            <person name="Sykes S."/>
            <person name="Wortman J."/>
            <person name="Nusbaum C."/>
            <person name="Birren B."/>
        </authorList>
    </citation>
    <scope>NUCLEOTIDE SEQUENCE [LARGE SCALE GENOMIC DNA]</scope>
    <source>
        <strain evidence="3">IAC_01/95</strain>
    </source>
</reference>
<evidence type="ECO:0000313" key="3">
    <source>
        <dbReference type="EMBL" id="ETM41646.1"/>
    </source>
</evidence>
<gene>
    <name evidence="3" type="ORF">L914_12593</name>
    <name evidence="1" type="ORF">L915_12766</name>
    <name evidence="2" type="ORF">L916_12676</name>
</gene>
<dbReference type="AlphaFoldDB" id="W2MZ61"/>
<evidence type="ECO:0000313" key="1">
    <source>
        <dbReference type="EMBL" id="ETK81750.1"/>
    </source>
</evidence>
<dbReference type="EMBL" id="KI693993">
    <property type="protein sequence ID" value="ETM41646.1"/>
    <property type="molecule type" value="Genomic_DNA"/>
</dbReference>
<dbReference type="EMBL" id="KI687365">
    <property type="protein sequence ID" value="ETK81750.1"/>
    <property type="molecule type" value="Genomic_DNA"/>
</dbReference>
<feature type="non-terminal residue" evidence="3">
    <location>
        <position position="1"/>
    </location>
</feature>
<dbReference type="Proteomes" id="UP000053236">
    <property type="component" value="Unassembled WGS sequence"/>
</dbReference>
<organism evidence="3">
    <name type="scientific">Phytophthora nicotianae</name>
    <name type="common">Potato buckeye rot agent</name>
    <name type="synonym">Phytophthora parasitica</name>
    <dbReference type="NCBI Taxonomy" id="4792"/>
    <lineage>
        <taxon>Eukaryota</taxon>
        <taxon>Sar</taxon>
        <taxon>Stramenopiles</taxon>
        <taxon>Oomycota</taxon>
        <taxon>Peronosporomycetes</taxon>
        <taxon>Peronosporales</taxon>
        <taxon>Peronosporaceae</taxon>
        <taxon>Phytophthora</taxon>
    </lineage>
</organism>
<sequence length="56" mass="6398">VPHAFYQTEWSSLSTEQRVVAPAKECKGDRTTERELFQEMLSTTKRASVPPLQCTK</sequence>
<accession>W2MZ61</accession>
<reference evidence="2" key="2">
    <citation type="submission" date="2013-11" db="EMBL/GenBank/DDBJ databases">
        <title>The Genome Sequence of Phytophthora parasitica CJ05E6.</title>
        <authorList>
            <consortium name="The Broad Institute Genomics Platform"/>
            <person name="Russ C."/>
            <person name="Tyler B."/>
            <person name="Panabieres F."/>
            <person name="Shan W."/>
            <person name="Tripathy S."/>
            <person name="Grunwald N."/>
            <person name="Machado M."/>
            <person name="Johnson C.S."/>
            <person name="Arredondo F."/>
            <person name="Hong C."/>
            <person name="Coffey M."/>
            <person name="Young S.K."/>
            <person name="Zeng Q."/>
            <person name="Gargeya S."/>
            <person name="Fitzgerald M."/>
            <person name="Abouelleil A."/>
            <person name="Alvarado L."/>
            <person name="Chapman S.B."/>
            <person name="Gainer-Dewar J."/>
            <person name="Goldberg J."/>
            <person name="Griggs A."/>
            <person name="Gujja S."/>
            <person name="Hansen M."/>
            <person name="Howarth C."/>
            <person name="Imamovic A."/>
            <person name="Ireland A."/>
            <person name="Larimer J."/>
            <person name="McCowan C."/>
            <person name="Murphy C."/>
            <person name="Pearson M."/>
            <person name="Poon T.W."/>
            <person name="Priest M."/>
            <person name="Roberts A."/>
            <person name="Saif S."/>
            <person name="Shea T."/>
            <person name="Sykes S."/>
            <person name="Wortman J."/>
            <person name="Nusbaum C."/>
            <person name="Birren B."/>
        </authorList>
    </citation>
    <scope>NUCLEOTIDE SEQUENCE [LARGE SCALE GENOMIC DNA]</scope>
    <source>
        <strain evidence="2">CJ05E6</strain>
    </source>
</reference>
<dbReference type="EMBL" id="KI674079">
    <property type="protein sequence ID" value="ETL35157.1"/>
    <property type="molecule type" value="Genomic_DNA"/>
</dbReference>